<feature type="compositionally biased region" description="Polar residues" evidence="1">
    <location>
        <begin position="315"/>
        <end position="325"/>
    </location>
</feature>
<feature type="compositionally biased region" description="Basic and acidic residues" evidence="1">
    <location>
        <begin position="12"/>
        <end position="21"/>
    </location>
</feature>
<evidence type="ECO:0000256" key="1">
    <source>
        <dbReference type="SAM" id="MobiDB-lite"/>
    </source>
</evidence>
<proteinExistence type="predicted"/>
<feature type="region of interest" description="Disordered" evidence="1">
    <location>
        <begin position="389"/>
        <end position="486"/>
    </location>
</feature>
<sequence length="596" mass="64748">MDGNVFKLWTTLEDKEGKAEPSESEDELDQLSHDVIAPNLASPRKQGNSVTTPTESNGPQPPHKFAFRRLSETPKAPKEFLEGKKVQMLGVKGSLVMEETSSGISRGKSGLQNQNTLPRAESAPAKDTSARLALPTPPALLTELPVTSEATSNLADALSSAFNRNAEDPYPSPKNLAGTARDASKREKRGRNEPHVSAARNSTNVKLTANVVSGRRPIQVWQPELVEGPRATKGRQRGFKLQRAIEDHLDVQHAPIDLGHGQESEITVDGDVEIVASHESADRMPDAHKAVIDRKTREFQSNKFVEMNLRHILSSRTGGADSQTRPGKPQIERPPSYAVSAQSYTAMYLERAGEWFKDHELGENATEVDLAEPPHGSREFMFMPSPQIPRQQSLTGLHSSTWDNPTSPSVDADETETSEITATPPPPEIRPVGSVPSTPSNGSSAVTGVLGKRKLGETEETLSPTDIANHHSASLDPYHSPKSNSANDSSILLNAVSLLQRLVKGKSLLKDEELNQTRVLLEALGQNGETIYSKALETSPLEDRTCFFKLISQLISETSLGLDTSGISEVDGKSVKEYAHAVARKYGALNAENNNT</sequence>
<gene>
    <name evidence="2" type="ORF">AAF712_006993</name>
</gene>
<evidence type="ECO:0000313" key="3">
    <source>
        <dbReference type="Proteomes" id="UP001437256"/>
    </source>
</evidence>
<feature type="compositionally biased region" description="Polar residues" evidence="1">
    <location>
        <begin position="100"/>
        <end position="117"/>
    </location>
</feature>
<feature type="region of interest" description="Disordered" evidence="1">
    <location>
        <begin position="163"/>
        <end position="203"/>
    </location>
</feature>
<evidence type="ECO:0000313" key="2">
    <source>
        <dbReference type="EMBL" id="KAL0066003.1"/>
    </source>
</evidence>
<reference evidence="2 3" key="1">
    <citation type="submission" date="2024-05" db="EMBL/GenBank/DDBJ databases">
        <title>A draft genome resource for the thread blight pathogen Marasmius tenuissimus strain MS-2.</title>
        <authorList>
            <person name="Yulfo-Soto G.E."/>
            <person name="Baruah I.K."/>
            <person name="Amoako-Attah I."/>
            <person name="Bukari Y."/>
            <person name="Meinhardt L.W."/>
            <person name="Bailey B.A."/>
            <person name="Cohen S.P."/>
        </authorList>
    </citation>
    <scope>NUCLEOTIDE SEQUENCE [LARGE SCALE GENOMIC DNA]</scope>
    <source>
        <strain evidence="2 3">MS-2</strain>
    </source>
</reference>
<feature type="compositionally biased region" description="Basic and acidic residues" evidence="1">
    <location>
        <begin position="182"/>
        <end position="194"/>
    </location>
</feature>
<feature type="compositionally biased region" description="Polar residues" evidence="1">
    <location>
        <begin position="389"/>
        <end position="409"/>
    </location>
</feature>
<feature type="region of interest" description="Disordered" evidence="1">
    <location>
        <begin position="315"/>
        <end position="336"/>
    </location>
</feature>
<dbReference type="Proteomes" id="UP001437256">
    <property type="component" value="Unassembled WGS sequence"/>
</dbReference>
<feature type="region of interest" description="Disordered" evidence="1">
    <location>
        <begin position="100"/>
        <end position="133"/>
    </location>
</feature>
<dbReference type="EMBL" id="JBBXMP010000040">
    <property type="protein sequence ID" value="KAL0066003.1"/>
    <property type="molecule type" value="Genomic_DNA"/>
</dbReference>
<organism evidence="2 3">
    <name type="scientific">Marasmius tenuissimus</name>
    <dbReference type="NCBI Taxonomy" id="585030"/>
    <lineage>
        <taxon>Eukaryota</taxon>
        <taxon>Fungi</taxon>
        <taxon>Dikarya</taxon>
        <taxon>Basidiomycota</taxon>
        <taxon>Agaricomycotina</taxon>
        <taxon>Agaricomycetes</taxon>
        <taxon>Agaricomycetidae</taxon>
        <taxon>Agaricales</taxon>
        <taxon>Marasmiineae</taxon>
        <taxon>Marasmiaceae</taxon>
        <taxon>Marasmius</taxon>
    </lineage>
</organism>
<keyword evidence="3" id="KW-1185">Reference proteome</keyword>
<protein>
    <submittedName>
        <fullName evidence="2">Uncharacterized protein</fullName>
    </submittedName>
</protein>
<feature type="compositionally biased region" description="Polar residues" evidence="1">
    <location>
        <begin position="45"/>
        <end position="58"/>
    </location>
</feature>
<comment type="caution">
    <text evidence="2">The sequence shown here is derived from an EMBL/GenBank/DDBJ whole genome shotgun (WGS) entry which is preliminary data.</text>
</comment>
<name>A0ABR2ZYX9_9AGAR</name>
<accession>A0ABR2ZYX9</accession>
<feature type="region of interest" description="Disordered" evidence="1">
    <location>
        <begin position="1"/>
        <end position="64"/>
    </location>
</feature>
<feature type="compositionally biased region" description="Polar residues" evidence="1">
    <location>
        <begin position="435"/>
        <end position="446"/>
    </location>
</feature>